<keyword evidence="3" id="KW-0411">Iron-sulfur</keyword>
<evidence type="ECO:0000259" key="5">
    <source>
        <dbReference type="Pfam" id="PF00384"/>
    </source>
</evidence>
<dbReference type="GO" id="GO:0016491">
    <property type="term" value="F:oxidoreductase activity"/>
    <property type="evidence" value="ECO:0007669"/>
    <property type="project" value="InterPro"/>
</dbReference>
<name>M0MUN5_9EURY</name>
<evidence type="ECO:0000256" key="2">
    <source>
        <dbReference type="ARBA" id="ARBA00023004"/>
    </source>
</evidence>
<dbReference type="Proteomes" id="UP000011625">
    <property type="component" value="Unassembled WGS sequence"/>
</dbReference>
<dbReference type="InterPro" id="IPR054894">
    <property type="entry name" value="Nitr_red_NasA"/>
</dbReference>
<dbReference type="Gene3D" id="3.40.50.740">
    <property type="match status" value="1"/>
</dbReference>
<evidence type="ECO:0000259" key="6">
    <source>
        <dbReference type="Pfam" id="PF01568"/>
    </source>
</evidence>
<dbReference type="Gene3D" id="3.40.228.10">
    <property type="entry name" value="Dimethylsulfoxide Reductase, domain 2"/>
    <property type="match status" value="1"/>
</dbReference>
<dbReference type="GO" id="GO:0043546">
    <property type="term" value="F:molybdopterin cofactor binding"/>
    <property type="evidence" value="ECO:0007669"/>
    <property type="project" value="InterPro"/>
</dbReference>
<dbReference type="GO" id="GO:0016020">
    <property type="term" value="C:membrane"/>
    <property type="evidence" value="ECO:0007669"/>
    <property type="project" value="TreeGrafter"/>
</dbReference>
<comment type="caution">
    <text evidence="7">The sequence shown here is derived from an EMBL/GenBank/DDBJ whole genome shotgun (WGS) entry which is preliminary data.</text>
</comment>
<dbReference type="GO" id="GO:0046872">
    <property type="term" value="F:metal ion binding"/>
    <property type="evidence" value="ECO:0007669"/>
    <property type="project" value="UniProtKB-KW"/>
</dbReference>
<dbReference type="InterPro" id="IPR009010">
    <property type="entry name" value="Asp_de-COase-like_dom_sf"/>
</dbReference>
<evidence type="ECO:0000313" key="7">
    <source>
        <dbReference type="EMBL" id="EMA48484.1"/>
    </source>
</evidence>
<dbReference type="GO" id="GO:0051536">
    <property type="term" value="F:iron-sulfur cluster binding"/>
    <property type="evidence" value="ECO:0007669"/>
    <property type="project" value="UniProtKB-KW"/>
</dbReference>
<feature type="domain" description="Molybdopterin dinucleotide-binding" evidence="6">
    <location>
        <begin position="598"/>
        <end position="705"/>
    </location>
</feature>
<dbReference type="STRING" id="1227456.C450_19736"/>
<evidence type="ECO:0000256" key="1">
    <source>
        <dbReference type="ARBA" id="ARBA00022723"/>
    </source>
</evidence>
<feature type="compositionally biased region" description="Polar residues" evidence="4">
    <location>
        <begin position="544"/>
        <end position="560"/>
    </location>
</feature>
<accession>M0MUN5</accession>
<evidence type="ECO:0000256" key="3">
    <source>
        <dbReference type="ARBA" id="ARBA00023014"/>
    </source>
</evidence>
<dbReference type="PANTHER" id="PTHR43105">
    <property type="entry name" value="RESPIRATORY NITRATE REDUCTASE"/>
    <property type="match status" value="1"/>
</dbReference>
<dbReference type="InterPro" id="IPR006656">
    <property type="entry name" value="Mopterin_OxRdtase"/>
</dbReference>
<feature type="region of interest" description="Disordered" evidence="4">
    <location>
        <begin position="518"/>
        <end position="561"/>
    </location>
</feature>
<feature type="compositionally biased region" description="Basic and acidic residues" evidence="4">
    <location>
        <begin position="720"/>
        <end position="743"/>
    </location>
</feature>
<feature type="domain" description="Molybdopterin oxidoreductase" evidence="5">
    <location>
        <begin position="52"/>
        <end position="471"/>
    </location>
</feature>
<dbReference type="SUPFAM" id="SSF53706">
    <property type="entry name" value="Formate dehydrogenase/DMSO reductase, domains 1-3"/>
    <property type="match status" value="1"/>
</dbReference>
<dbReference type="AlphaFoldDB" id="M0MUN5"/>
<proteinExistence type="predicted"/>
<protein>
    <submittedName>
        <fullName evidence="7">Nitrate reductase, catalytic subunit</fullName>
    </submittedName>
</protein>
<reference evidence="7 8" key="1">
    <citation type="journal article" date="2014" name="PLoS Genet.">
        <title>Phylogenetically driven sequencing of extremely halophilic archaea reveals strategies for static and dynamic osmo-response.</title>
        <authorList>
            <person name="Becker E.A."/>
            <person name="Seitzer P.M."/>
            <person name="Tritt A."/>
            <person name="Larsen D."/>
            <person name="Krusor M."/>
            <person name="Yao A.I."/>
            <person name="Wu D."/>
            <person name="Madern D."/>
            <person name="Eisen J.A."/>
            <person name="Darling A.E."/>
            <person name="Facciotti M.T."/>
        </authorList>
    </citation>
    <scope>NUCLEOTIDE SEQUENCE [LARGE SCALE GENOMIC DNA]</scope>
    <source>
        <strain evidence="7 8">DSM 8989</strain>
    </source>
</reference>
<feature type="region of interest" description="Disordered" evidence="4">
    <location>
        <begin position="711"/>
        <end position="743"/>
    </location>
</feature>
<dbReference type="PANTHER" id="PTHR43105:SF10">
    <property type="entry name" value="NADH-QUINONE OXIDOREDUCTASE SUBUNIT G"/>
    <property type="match status" value="1"/>
</dbReference>
<dbReference type="InterPro" id="IPR006657">
    <property type="entry name" value="MoPterin_dinucl-bd_dom"/>
</dbReference>
<dbReference type="Pfam" id="PF01568">
    <property type="entry name" value="Molydop_binding"/>
    <property type="match status" value="1"/>
</dbReference>
<gene>
    <name evidence="7" type="ORF">C450_19736</name>
</gene>
<organism evidence="7 8">
    <name type="scientific">Halococcus salifodinae DSM 8989</name>
    <dbReference type="NCBI Taxonomy" id="1227456"/>
    <lineage>
        <taxon>Archaea</taxon>
        <taxon>Methanobacteriati</taxon>
        <taxon>Methanobacteriota</taxon>
        <taxon>Stenosarchaea group</taxon>
        <taxon>Halobacteria</taxon>
        <taxon>Halobacteriales</taxon>
        <taxon>Halococcaceae</taxon>
        <taxon>Halococcus</taxon>
    </lineage>
</organism>
<dbReference type="InterPro" id="IPR050123">
    <property type="entry name" value="Prok_molybdopt-oxidoreductase"/>
</dbReference>
<sequence length="743" mass="79219">MRCAVGCGHIHEGVDVGYGIASVRGDVSHPVSKGLACPRGIRESGDPDGKWLTQPLVRKEGELLPTTWDVALGRVVRGFEDVLERNPNGNGIGVLGSGQQTNESAYALGKLARGGFGTRYYDANTTLCMASAVTAYYDAFGSDAPPCTYDDIPGARTHLVWGANPAVAHPVMFRWIHESAQAPDSQLVVVDPVETRTAEQAATHVRPDPGGDLALARAVLMSAIDRDLVDREFIQCVTAGFESLSKDLPAASEAAATAGVPLETVDEVTDALVDPTLVYWGMGVNQSTQGTATARALIDLCLATGNMGPGSGPFSLTGQANSMGTRVCSSKGTWPGHRSFTDPDERDAIAEAWEIPVGRLPDDTGPGPVGVVEAIDNGPIEALWAVATNPVAGLPDATTASERLDETFLVVQDAFWSETVEMADVVLPAATWGESDGTAMNMERTVSRVRPATDTPSGVRSDLGIIATLADRLVPGLFDVHDPEGVFAEFAELTAGTDADCSGITYDRLDHESAVRWPAPTEESAGGYRYYDPDGANDPATADAKTSTRSNDELTTTGTESIGADKSVWTFLTPSGRARFSTGRHDDVPEPPNQEYPLTLTTAREPDGYNTGVRTRTAPDRTEPLTARINPETLANHEKVLHTDDAQTTSTTIESRRASVSARVEPDETIPVGMVWLPIHHPMTNHLTVAATDPDSDEPNYKQCAVRLTAPCANSETEGETEHANTTERERSASVDRLPEVHQ</sequence>
<keyword evidence="1" id="KW-0479">Metal-binding</keyword>
<dbReference type="Pfam" id="PF00384">
    <property type="entry name" value="Molybdopterin"/>
    <property type="match status" value="1"/>
</dbReference>
<keyword evidence="2" id="KW-0408">Iron</keyword>
<dbReference type="NCBIfam" id="NF041323">
    <property type="entry name" value="Nitr_red_NasA_Halo"/>
    <property type="match status" value="1"/>
</dbReference>
<keyword evidence="8" id="KW-1185">Reference proteome</keyword>
<dbReference type="SUPFAM" id="SSF50692">
    <property type="entry name" value="ADC-like"/>
    <property type="match status" value="1"/>
</dbReference>
<evidence type="ECO:0000313" key="8">
    <source>
        <dbReference type="Proteomes" id="UP000011625"/>
    </source>
</evidence>
<dbReference type="PATRIC" id="fig|1227456.3.peg.3996"/>
<dbReference type="EMBL" id="AOME01000090">
    <property type="protein sequence ID" value="EMA48484.1"/>
    <property type="molecule type" value="Genomic_DNA"/>
</dbReference>
<dbReference type="Gene3D" id="2.40.40.20">
    <property type="match status" value="1"/>
</dbReference>
<evidence type="ECO:0000256" key="4">
    <source>
        <dbReference type="SAM" id="MobiDB-lite"/>
    </source>
</evidence>